<evidence type="ECO:0000313" key="2">
    <source>
        <dbReference type="EMBL" id="CAA6807234.1"/>
    </source>
</evidence>
<keyword evidence="1" id="KW-0812">Transmembrane</keyword>
<dbReference type="AlphaFoldDB" id="A0A6S6SFP5"/>
<protein>
    <submittedName>
        <fullName evidence="2">Membrane protein</fullName>
    </submittedName>
</protein>
<accession>A0A6S6SFP5</accession>
<organism evidence="2">
    <name type="scientific">uncultured Sulfurovum sp</name>
    <dbReference type="NCBI Taxonomy" id="269237"/>
    <lineage>
        <taxon>Bacteria</taxon>
        <taxon>Pseudomonadati</taxon>
        <taxon>Campylobacterota</taxon>
        <taxon>Epsilonproteobacteria</taxon>
        <taxon>Campylobacterales</taxon>
        <taxon>Sulfurovaceae</taxon>
        <taxon>Sulfurovum</taxon>
        <taxon>environmental samples</taxon>
    </lineage>
</organism>
<dbReference type="EMBL" id="CACVAR010000163">
    <property type="protein sequence ID" value="CAA6807234.1"/>
    <property type="molecule type" value="Genomic_DNA"/>
</dbReference>
<feature type="transmembrane region" description="Helical" evidence="1">
    <location>
        <begin position="92"/>
        <end position="112"/>
    </location>
</feature>
<keyword evidence="1" id="KW-0472">Membrane</keyword>
<evidence type="ECO:0000256" key="1">
    <source>
        <dbReference type="SAM" id="Phobius"/>
    </source>
</evidence>
<sequence>MLFNEIIDTHGIEEVASKTNISTINLGYLVEEDFSRLNRVKALGFLLILEREYKEIDVSELRDRVKTYYDEHRPADEKVVMRAKDSVDGGSGFSFFKIFILLALLGGGYYLYTAGKLNSLIQNIEDKQDFFDDTKALENNISDADADKVVVGKSDTESVSIETPVAPKTEIIVLNDETLDKNNSVEDIQALVNTADISAEENKSVETVVKEVADAFLANEENSSVLNQDEEPNVDAVTITTVNINPTRGMLWFGFINLDTKKRREFMKKVSTPFNIDNSRWLLVTGHGYLDVVAGERTIDLSDNKKHYFYIDKSELREIDKKEFRELNGRRGW</sequence>
<gene>
    <name evidence="2" type="ORF">HELGO_WM38135</name>
</gene>
<keyword evidence="1" id="KW-1133">Transmembrane helix</keyword>
<reference evidence="2" key="1">
    <citation type="submission" date="2020-01" db="EMBL/GenBank/DDBJ databases">
        <authorList>
            <person name="Meier V. D."/>
            <person name="Meier V D."/>
        </authorList>
    </citation>
    <scope>NUCLEOTIDE SEQUENCE</scope>
    <source>
        <strain evidence="2">HLG_WM_MAG_03</strain>
    </source>
</reference>
<proteinExistence type="predicted"/>
<name>A0A6S6SFP5_9BACT</name>